<evidence type="ECO:0000256" key="1">
    <source>
        <dbReference type="SAM" id="MobiDB-lite"/>
    </source>
</evidence>
<name>A0A8E3B2C0_RHILI</name>
<comment type="caution">
    <text evidence="2">The sequence shown here is derived from an EMBL/GenBank/DDBJ whole genome shotgun (WGS) entry which is preliminary data.</text>
</comment>
<evidence type="ECO:0000313" key="2">
    <source>
        <dbReference type="EMBL" id="PWJ87810.1"/>
    </source>
</evidence>
<gene>
    <name evidence="2" type="ORF">C8D77_114101</name>
</gene>
<dbReference type="Pfam" id="PF13481">
    <property type="entry name" value="AAA_25"/>
    <property type="match status" value="1"/>
</dbReference>
<dbReference type="InterPro" id="IPR027417">
    <property type="entry name" value="P-loop_NTPase"/>
</dbReference>
<accession>A0A8E3B2C0</accession>
<dbReference type="SUPFAM" id="SSF52540">
    <property type="entry name" value="P-loop containing nucleoside triphosphate hydrolases"/>
    <property type="match status" value="1"/>
</dbReference>
<protein>
    <submittedName>
        <fullName evidence="2">AAA domain-containing protein</fullName>
    </submittedName>
</protein>
<sequence>MPRKRPSRGFRRMTTTQPNAIEEASSDFQDAIIDFQAGTGTEAERIKRLTSAATALNSAIATRAGSDRQPANDNREQKWPGIVSSGDLVRGFVPPDYHVEGIAQAGFLYSTTAMTGTGKTAVLLLLAAHTALGAPINDREVRKGRVVYFAGENPDDVTMRWIAMAHHMGFDADAMDVHFIKGTFSIPKMFTRITAEVTKLGGAELVVVDTSAAYFQGQEENSNTELGRHARDLRTLTTLPGSPCVLVACHPVKAADATNLLPRGGGAFIAEIDGNLVLTKGDSGTIRLHWHGKHRGPDFDPVHFELQTVTAPALIDSKGRDVPTVMASALTTGETKKRRVEARRDEDEVLLLIDKDGGKSLLEMAEILGWQKDGEPHRRRVSMATEKLTRAKLANYTGRKWKLTAAGQDAASDAKAERFKAEQAAASVSRFVERNRRPDPPDDADD</sequence>
<feature type="compositionally biased region" description="Basic and acidic residues" evidence="1">
    <location>
        <begin position="431"/>
        <end position="440"/>
    </location>
</feature>
<organism evidence="2 3">
    <name type="scientific">Rhizobium loti</name>
    <name type="common">Mesorhizobium loti</name>
    <dbReference type="NCBI Taxonomy" id="381"/>
    <lineage>
        <taxon>Bacteria</taxon>
        <taxon>Pseudomonadati</taxon>
        <taxon>Pseudomonadota</taxon>
        <taxon>Alphaproteobacteria</taxon>
        <taxon>Hyphomicrobiales</taxon>
        <taxon>Phyllobacteriaceae</taxon>
        <taxon>Mesorhizobium</taxon>
    </lineage>
</organism>
<dbReference type="EMBL" id="QGGH01000014">
    <property type="protein sequence ID" value="PWJ87810.1"/>
    <property type="molecule type" value="Genomic_DNA"/>
</dbReference>
<feature type="region of interest" description="Disordered" evidence="1">
    <location>
        <begin position="427"/>
        <end position="446"/>
    </location>
</feature>
<dbReference type="Proteomes" id="UP000245631">
    <property type="component" value="Unassembled WGS sequence"/>
</dbReference>
<dbReference type="Gene3D" id="3.40.50.300">
    <property type="entry name" value="P-loop containing nucleotide triphosphate hydrolases"/>
    <property type="match status" value="1"/>
</dbReference>
<reference evidence="2 3" key="1">
    <citation type="submission" date="2018-05" db="EMBL/GenBank/DDBJ databases">
        <title>Genomic Encyclopedia of Type Strains, Phase IV (KMG-IV): sequencing the most valuable type-strain genomes for metagenomic binning, comparative biology and taxonomic classification.</title>
        <authorList>
            <person name="Goeker M."/>
        </authorList>
    </citation>
    <scope>NUCLEOTIDE SEQUENCE [LARGE SCALE GENOMIC DNA]</scope>
    <source>
        <strain evidence="2 3">DSM 2626</strain>
    </source>
</reference>
<evidence type="ECO:0000313" key="3">
    <source>
        <dbReference type="Proteomes" id="UP000245631"/>
    </source>
</evidence>
<dbReference type="AlphaFoldDB" id="A0A8E3B2C0"/>
<proteinExistence type="predicted"/>